<dbReference type="AlphaFoldDB" id="A0A840D0A3"/>
<protein>
    <recommendedName>
        <fullName evidence="4">DUF4450 domain-containing protein</fullName>
    </recommendedName>
</protein>
<feature type="chain" id="PRO_5032474269" description="DUF4450 domain-containing protein" evidence="1">
    <location>
        <begin position="30"/>
        <end position="200"/>
    </location>
</feature>
<evidence type="ECO:0000256" key="1">
    <source>
        <dbReference type="SAM" id="SignalP"/>
    </source>
</evidence>
<feature type="signal peptide" evidence="1">
    <location>
        <begin position="1"/>
        <end position="29"/>
    </location>
</feature>
<name>A0A840D0A3_9BACE</name>
<organism evidence="2 3">
    <name type="scientific">Bacteroides reticulotermitis</name>
    <dbReference type="NCBI Taxonomy" id="1133319"/>
    <lineage>
        <taxon>Bacteria</taxon>
        <taxon>Pseudomonadati</taxon>
        <taxon>Bacteroidota</taxon>
        <taxon>Bacteroidia</taxon>
        <taxon>Bacteroidales</taxon>
        <taxon>Bacteroidaceae</taxon>
        <taxon>Bacteroides</taxon>
    </lineage>
</organism>
<accession>A0A840D0A3</accession>
<reference evidence="2" key="1">
    <citation type="submission" date="2020-08" db="EMBL/GenBank/DDBJ databases">
        <title>Genomic Encyclopedia of Type Strains, Phase IV (KMG-IV): sequencing the most valuable type-strain genomes for metagenomic binning, comparative biology and taxonomic classification.</title>
        <authorList>
            <person name="Goeker M."/>
        </authorList>
    </citation>
    <scope>NUCLEOTIDE SEQUENCE [LARGE SCALE GENOMIC DNA]</scope>
    <source>
        <strain evidence="2">DSM 105720</strain>
    </source>
</reference>
<proteinExistence type="predicted"/>
<comment type="caution">
    <text evidence="2">The sequence shown here is derived from an EMBL/GenBank/DDBJ whole genome shotgun (WGS) entry which is preliminary data.</text>
</comment>
<evidence type="ECO:0000313" key="3">
    <source>
        <dbReference type="Proteomes" id="UP000560658"/>
    </source>
</evidence>
<keyword evidence="1" id="KW-0732">Signal</keyword>
<evidence type="ECO:0008006" key="4">
    <source>
        <dbReference type="Google" id="ProtNLM"/>
    </source>
</evidence>
<sequence>MKKVTYILMKLPHLLTAVLLGICAISLQAQSLPPPAGTFRLGIGQGENSRWLAAGEKVQGMAFQWKALPDTRGFLLEVSITNLSKADMLYWSFGDCLPDADVNVFSVEGQAFTCYYGESMKLRTVQAVVPTDDIRLSNGKQDETPRMLYESGKRTDRPVLAGRCALTKGAKLYFCFYEQNAKADYNYYSLPDLFSQINRP</sequence>
<dbReference type="EMBL" id="JACIER010000007">
    <property type="protein sequence ID" value="MBB4044239.1"/>
    <property type="molecule type" value="Genomic_DNA"/>
</dbReference>
<evidence type="ECO:0000313" key="2">
    <source>
        <dbReference type="EMBL" id="MBB4044239.1"/>
    </source>
</evidence>
<keyword evidence="3" id="KW-1185">Reference proteome</keyword>
<gene>
    <name evidence="2" type="ORF">GGR06_002030</name>
</gene>
<dbReference type="Proteomes" id="UP000560658">
    <property type="component" value="Unassembled WGS sequence"/>
</dbReference>